<dbReference type="HOGENOM" id="CLU_1282684_0_0_3"/>
<gene>
    <name evidence="1" type="ordered locus">cce_4418</name>
</gene>
<dbReference type="InterPro" id="IPR021751">
    <property type="entry name" value="DUF3318"/>
</dbReference>
<proteinExistence type="predicted"/>
<protein>
    <recommendedName>
        <fullName evidence="3">DUF3318 domain-containing protein</fullName>
    </recommendedName>
</protein>
<keyword evidence="2" id="KW-1185">Reference proteome</keyword>
<organism evidence="1 2">
    <name type="scientific">Crocosphaera subtropica (strain ATCC 51142 / BH68)</name>
    <name type="common">Cyanothece sp. (strain ATCC 51142)</name>
    <dbReference type="NCBI Taxonomy" id="43989"/>
    <lineage>
        <taxon>Bacteria</taxon>
        <taxon>Bacillati</taxon>
        <taxon>Cyanobacteriota</taxon>
        <taxon>Cyanophyceae</taxon>
        <taxon>Oscillatoriophycideae</taxon>
        <taxon>Chroococcales</taxon>
        <taxon>Aphanothecaceae</taxon>
        <taxon>Crocosphaera</taxon>
        <taxon>Crocosphaera subtropica</taxon>
    </lineage>
</organism>
<dbReference type="AlphaFoldDB" id="B1WTQ1"/>
<dbReference type="OrthoDB" id="455481at2"/>
<dbReference type="EMBL" id="CP000806">
    <property type="protein sequence ID" value="ACB53766.1"/>
    <property type="molecule type" value="Genomic_DNA"/>
</dbReference>
<dbReference type="STRING" id="43989.cce_4418"/>
<accession>B1WTQ1</accession>
<evidence type="ECO:0000313" key="1">
    <source>
        <dbReference type="EMBL" id="ACB53766.1"/>
    </source>
</evidence>
<dbReference type="RefSeq" id="WP_009543526.1">
    <property type="nucleotide sequence ID" value="NC_010546.1"/>
</dbReference>
<dbReference type="Proteomes" id="UP000001203">
    <property type="component" value="Chromosome circular"/>
</dbReference>
<dbReference type="KEGG" id="cyt:cce_4418"/>
<reference evidence="1 2" key="1">
    <citation type="journal article" date="2008" name="Proc. Natl. Acad. Sci. U.S.A.">
        <title>The genome of Cyanothece 51142, a unicellular diazotrophic cyanobacterium important in the marine nitrogen cycle.</title>
        <authorList>
            <person name="Welsh E.A."/>
            <person name="Liberton M."/>
            <person name="Stoeckel J."/>
            <person name="Loh T."/>
            <person name="Elvitigala T."/>
            <person name="Wang C."/>
            <person name="Wollam A."/>
            <person name="Fulton R.S."/>
            <person name="Clifton S.W."/>
            <person name="Jacobs J.M."/>
            <person name="Aurora R."/>
            <person name="Ghosh B.K."/>
            <person name="Sherman L.A."/>
            <person name="Smith R.D."/>
            <person name="Wilson R.K."/>
            <person name="Pakrasi H.B."/>
        </authorList>
    </citation>
    <scope>NUCLEOTIDE SEQUENCE [LARGE SCALE GENOMIC DNA]</scope>
    <source>
        <strain evidence="2">ATCC 51142 / BH68</strain>
    </source>
</reference>
<dbReference type="Pfam" id="PF11780">
    <property type="entry name" value="DUF3318"/>
    <property type="match status" value="1"/>
</dbReference>
<evidence type="ECO:0008006" key="3">
    <source>
        <dbReference type="Google" id="ProtNLM"/>
    </source>
</evidence>
<evidence type="ECO:0000313" key="2">
    <source>
        <dbReference type="Proteomes" id="UP000001203"/>
    </source>
</evidence>
<dbReference type="eggNOG" id="COG0501">
    <property type="taxonomic scope" value="Bacteria"/>
</dbReference>
<name>B1WTQ1_CROS5</name>
<sequence length="202" mass="22736">MSIDAEISRLLDIMPASGRMLTKIVSKPQQSKVIDAPFAPPWNRESRPIYINFDLWRRLPRGQRDLLILRATNHLISIRWFKPDVNQLIVLAGIIGFVVETGQGDAMGMLIAAGLTAISARQIWRDNKSVQRELDTDEAALKVALRRGYTEVEAAKYLLEGIENAAKLEGRSILNFTELIRTQHLKSLANLSTVDVPEHINQ</sequence>